<dbReference type="PROSITE" id="PS50056">
    <property type="entry name" value="TYR_PHOSPHATASE_2"/>
    <property type="match status" value="1"/>
</dbReference>
<dbReference type="AlphaFoldDB" id="A0AAW1QSF5"/>
<dbReference type="PANTHER" id="PTHR34144:SF7">
    <property type="entry name" value="EXPORT PROTEIN (CAP59), PUTATIVE (AFU_ORTHOLOGUE AFUA_7G05020)-RELATED"/>
    <property type="match status" value="1"/>
</dbReference>
<gene>
    <name evidence="4" type="ORF">WJX72_011024</name>
</gene>
<sequence>MAGPTPWCNWVIKGQVLAGAYPASIDDAETVRILTTLLALGVNTFVCLQAEVNLNTPEQQWRKGNGLRPYIKDAQRLLTQAHERGNPLIKQQKIDFLHLPIIDGSVTTDAAINRLADDCCERVLRGEILYIHCWGGHGRTGTLVAIMLARLYHISCTSALKYTQAFHDARKYPQNVRSPQTAVQRTQVRRILAADAAKASSLASTASAAPIAAPPKQSLVKAVMPAWPSGLNNAPLTSSAKAPPAGYATHSPSSVASGRRGTSDYSTSVRTLEAGSAGDGRLGKGTAASRFASSTLSPGGSVRGSAAASLLNAKASVFGMGSLTKRMSLTGSTLSAAWSKHTDDTLPPVPDHEKYLIAALLHNSELILPDFIMQLMATLEAIPLGNAMVSIVESGSTDRTGEMLQPLQSLLAERSMPHRIITGGLSRQAGEERIQFLVSLRNEALSPLFKGHSGRGPWPADRIIYLNDVYYCASDVLRLIATKGDLVYGFDVHPYGALEQRGPAGEPFHSGLRFRSRRPQDCYACPESLLCEDLMRSGRDQFWMDPVVQVAYDHDEAVLLHSSMTAFINDTQWADIISAPPIDMDYYPKKALITCCDKADDTEGPKYWNRCHPHDVLNLHK</sequence>
<dbReference type="GO" id="GO:0016791">
    <property type="term" value="F:phosphatase activity"/>
    <property type="evidence" value="ECO:0007669"/>
    <property type="project" value="UniProtKB-ARBA"/>
</dbReference>
<dbReference type="Gene3D" id="3.90.190.10">
    <property type="entry name" value="Protein tyrosine phosphatase superfamily"/>
    <property type="match status" value="1"/>
</dbReference>
<dbReference type="Pfam" id="PF11735">
    <property type="entry name" value="CAP59_mtransfer"/>
    <property type="match status" value="1"/>
</dbReference>
<dbReference type="InterPro" id="IPR057023">
    <property type="entry name" value="PTP-SAK"/>
</dbReference>
<name>A0AAW1QSF5_9CHLO</name>
<dbReference type="PANTHER" id="PTHR34144">
    <property type="entry name" value="CHROMOSOME 8, WHOLE GENOME SHOTGUN SEQUENCE"/>
    <property type="match status" value="1"/>
</dbReference>
<dbReference type="InterPro" id="IPR021047">
    <property type="entry name" value="Mannosyltransferase_CMT1"/>
</dbReference>
<dbReference type="PROSITE" id="PS00383">
    <property type="entry name" value="TYR_PHOSPHATASE_1"/>
    <property type="match status" value="1"/>
</dbReference>
<evidence type="ECO:0000313" key="4">
    <source>
        <dbReference type="EMBL" id="KAK9824516.1"/>
    </source>
</evidence>
<evidence type="ECO:0000313" key="5">
    <source>
        <dbReference type="Proteomes" id="UP001489004"/>
    </source>
</evidence>
<reference evidence="4 5" key="1">
    <citation type="journal article" date="2024" name="Nat. Commun.">
        <title>Phylogenomics reveals the evolutionary origins of lichenization in chlorophyte algae.</title>
        <authorList>
            <person name="Puginier C."/>
            <person name="Libourel C."/>
            <person name="Otte J."/>
            <person name="Skaloud P."/>
            <person name="Haon M."/>
            <person name="Grisel S."/>
            <person name="Petersen M."/>
            <person name="Berrin J.G."/>
            <person name="Delaux P.M."/>
            <person name="Dal Grande F."/>
            <person name="Keller J."/>
        </authorList>
    </citation>
    <scope>NUCLEOTIDE SEQUENCE [LARGE SCALE GENOMIC DNA]</scope>
    <source>
        <strain evidence="4 5">SAG 2043</strain>
    </source>
</reference>
<proteinExistence type="predicted"/>
<dbReference type="EMBL" id="JALJOR010000002">
    <property type="protein sequence ID" value="KAK9824516.1"/>
    <property type="molecule type" value="Genomic_DNA"/>
</dbReference>
<dbReference type="InterPro" id="IPR000387">
    <property type="entry name" value="Tyr_Pase_dom"/>
</dbReference>
<comment type="caution">
    <text evidence="4">The sequence shown here is derived from an EMBL/GenBank/DDBJ whole genome shotgun (WGS) entry which is preliminary data.</text>
</comment>
<keyword evidence="5" id="KW-1185">Reference proteome</keyword>
<evidence type="ECO:0000256" key="1">
    <source>
        <dbReference type="ARBA" id="ARBA00022801"/>
    </source>
</evidence>
<accession>A0AAW1QSF5</accession>
<dbReference type="Proteomes" id="UP001489004">
    <property type="component" value="Unassembled WGS sequence"/>
</dbReference>
<feature type="region of interest" description="Disordered" evidence="2">
    <location>
        <begin position="238"/>
        <end position="267"/>
    </location>
</feature>
<feature type="domain" description="Tyrosine specific protein phosphatases" evidence="3">
    <location>
        <begin position="125"/>
        <end position="171"/>
    </location>
</feature>
<organism evidence="4 5">
    <name type="scientific">[Myrmecia] bisecta</name>
    <dbReference type="NCBI Taxonomy" id="41462"/>
    <lineage>
        <taxon>Eukaryota</taxon>
        <taxon>Viridiplantae</taxon>
        <taxon>Chlorophyta</taxon>
        <taxon>core chlorophytes</taxon>
        <taxon>Trebouxiophyceae</taxon>
        <taxon>Trebouxiales</taxon>
        <taxon>Trebouxiaceae</taxon>
        <taxon>Myrmecia</taxon>
    </lineage>
</organism>
<dbReference type="InterPro" id="IPR016130">
    <property type="entry name" value="Tyr_Pase_AS"/>
</dbReference>
<dbReference type="Pfam" id="PF22784">
    <property type="entry name" value="PTP-SAK"/>
    <property type="match status" value="1"/>
</dbReference>
<evidence type="ECO:0000259" key="3">
    <source>
        <dbReference type="PROSITE" id="PS50056"/>
    </source>
</evidence>
<evidence type="ECO:0000256" key="2">
    <source>
        <dbReference type="SAM" id="MobiDB-lite"/>
    </source>
</evidence>
<dbReference type="SUPFAM" id="SSF52799">
    <property type="entry name" value="(Phosphotyrosine protein) phosphatases II"/>
    <property type="match status" value="1"/>
</dbReference>
<protein>
    <recommendedName>
        <fullName evidence="3">Tyrosine specific protein phosphatases domain-containing protein</fullName>
    </recommendedName>
</protein>
<keyword evidence="1" id="KW-0378">Hydrolase</keyword>
<dbReference type="InterPro" id="IPR029021">
    <property type="entry name" value="Prot-tyrosine_phosphatase-like"/>
</dbReference>
<dbReference type="CDD" id="cd14494">
    <property type="entry name" value="PTP_DSP_cys"/>
    <property type="match status" value="1"/>
</dbReference>